<feature type="site" description="Catalytically relevant" evidence="10">
    <location>
        <position position="61"/>
    </location>
</feature>
<feature type="domain" description="CBS" evidence="12">
    <location>
        <begin position="212"/>
        <end position="270"/>
    </location>
</feature>
<feature type="site" description="Catalytically relevant" evidence="10">
    <location>
        <position position="195"/>
    </location>
</feature>
<dbReference type="InterPro" id="IPR001347">
    <property type="entry name" value="SIS_dom"/>
</dbReference>
<comment type="catalytic activity">
    <reaction evidence="8">
        <text>D-arabinose 5-phosphate = D-ribulose 5-phosphate</text>
        <dbReference type="Rhea" id="RHEA:23104"/>
        <dbReference type="ChEBI" id="CHEBI:57693"/>
        <dbReference type="ChEBI" id="CHEBI:58121"/>
        <dbReference type="EC" id="5.3.1.13"/>
    </reaction>
</comment>
<comment type="pathway">
    <text evidence="7">Carbohydrate biosynthesis; 3-deoxy-D-manno-octulosonate biosynthesis; 3-deoxy-D-manno-octulosonate from D-ribulose 5-phosphate: step 1/3.</text>
</comment>
<comment type="similarity">
    <text evidence="2 8">Belongs to the SIS family. GutQ/KpsF subfamily.</text>
</comment>
<evidence type="ECO:0000259" key="13">
    <source>
        <dbReference type="PROSITE" id="PS51464"/>
    </source>
</evidence>
<evidence type="ECO:0000256" key="4">
    <source>
        <dbReference type="ARBA" id="ARBA00022737"/>
    </source>
</evidence>
<dbReference type="PROSITE" id="PS51371">
    <property type="entry name" value="CBS"/>
    <property type="match status" value="2"/>
</dbReference>
<dbReference type="Pfam" id="PF01380">
    <property type="entry name" value="SIS"/>
    <property type="match status" value="1"/>
</dbReference>
<dbReference type="Proteomes" id="UP000321272">
    <property type="component" value="Chromosome"/>
</dbReference>
<gene>
    <name evidence="14" type="ORF">FGL86_14760</name>
</gene>
<dbReference type="GO" id="GO:0005975">
    <property type="term" value="P:carbohydrate metabolic process"/>
    <property type="evidence" value="ECO:0007669"/>
    <property type="project" value="InterPro"/>
</dbReference>
<dbReference type="GO" id="GO:1901135">
    <property type="term" value="P:carbohydrate derivative metabolic process"/>
    <property type="evidence" value="ECO:0007669"/>
    <property type="project" value="InterPro"/>
</dbReference>
<feature type="domain" description="SIS" evidence="13">
    <location>
        <begin position="43"/>
        <end position="186"/>
    </location>
</feature>
<dbReference type="InterPro" id="IPR046342">
    <property type="entry name" value="CBS_dom_sf"/>
</dbReference>
<dbReference type="PANTHER" id="PTHR42745:SF1">
    <property type="entry name" value="ARABINOSE 5-PHOSPHATE ISOMERASE KDSD"/>
    <property type="match status" value="1"/>
</dbReference>
<dbReference type="OrthoDB" id="9762536at2"/>
<name>A0A5B8SXD4_9GAMM</name>
<keyword evidence="9" id="KW-0862">Zinc</keyword>
<feature type="site" description="Catalytically relevant" evidence="10">
    <location>
        <position position="113"/>
    </location>
</feature>
<dbReference type="InterPro" id="IPR004800">
    <property type="entry name" value="KdsD/KpsF-type"/>
</dbReference>
<evidence type="ECO:0000313" key="15">
    <source>
        <dbReference type="Proteomes" id="UP000321272"/>
    </source>
</evidence>
<evidence type="ECO:0000256" key="8">
    <source>
        <dbReference type="PIRNR" id="PIRNR004692"/>
    </source>
</evidence>
<evidence type="ECO:0000256" key="7">
    <source>
        <dbReference type="ARBA" id="ARBA00060658"/>
    </source>
</evidence>
<evidence type="ECO:0000256" key="10">
    <source>
        <dbReference type="PIRSR" id="PIRSR004692-3"/>
    </source>
</evidence>
<dbReference type="Gene3D" id="3.40.50.10490">
    <property type="entry name" value="Glucose-6-phosphate isomerase like protein, domain 1"/>
    <property type="match status" value="1"/>
</dbReference>
<dbReference type="RefSeq" id="WP_147185345.1">
    <property type="nucleotide sequence ID" value="NZ_CP042382.1"/>
</dbReference>
<dbReference type="FunFam" id="3.10.580.10:FF:000007">
    <property type="entry name" value="Arabinose 5-phosphate isomerase"/>
    <property type="match status" value="1"/>
</dbReference>
<dbReference type="CDD" id="cd04604">
    <property type="entry name" value="CBS_pair_SIS_assoc"/>
    <property type="match status" value="1"/>
</dbReference>
<dbReference type="Pfam" id="PF00571">
    <property type="entry name" value="CBS"/>
    <property type="match status" value="2"/>
</dbReference>
<dbReference type="EC" id="5.3.1.13" evidence="8"/>
<dbReference type="PROSITE" id="PS51464">
    <property type="entry name" value="SIS"/>
    <property type="match status" value="1"/>
</dbReference>
<dbReference type="Gene3D" id="3.10.580.10">
    <property type="entry name" value="CBS-domain"/>
    <property type="match status" value="1"/>
</dbReference>
<dbReference type="SMART" id="SM00116">
    <property type="entry name" value="CBS"/>
    <property type="match status" value="2"/>
</dbReference>
<dbReference type="GO" id="GO:0097367">
    <property type="term" value="F:carbohydrate derivative binding"/>
    <property type="evidence" value="ECO:0007669"/>
    <property type="project" value="InterPro"/>
</dbReference>
<evidence type="ECO:0000256" key="5">
    <source>
        <dbReference type="ARBA" id="ARBA00023122"/>
    </source>
</evidence>
<keyword evidence="4" id="KW-0677">Repeat</keyword>
<dbReference type="InterPro" id="IPR046348">
    <property type="entry name" value="SIS_dom_sf"/>
</dbReference>
<evidence type="ECO:0000256" key="9">
    <source>
        <dbReference type="PIRSR" id="PIRSR004692-2"/>
    </source>
</evidence>
<dbReference type="PANTHER" id="PTHR42745">
    <property type="match status" value="1"/>
</dbReference>
<dbReference type="AlphaFoldDB" id="A0A5B8SXD4"/>
<dbReference type="InterPro" id="IPR035474">
    <property type="entry name" value="SIS_Kpsf"/>
</dbReference>
<evidence type="ECO:0000256" key="6">
    <source>
        <dbReference type="ARBA" id="ARBA00023235"/>
    </source>
</evidence>
<evidence type="ECO:0000313" key="14">
    <source>
        <dbReference type="EMBL" id="QEA40215.1"/>
    </source>
</evidence>
<reference evidence="14 15" key="1">
    <citation type="submission" date="2019-06" db="EMBL/GenBank/DDBJ databases">
        <title>Genome analyses of bacteria isolated from kimchi.</title>
        <authorList>
            <person name="Lee S."/>
            <person name="Ahn S."/>
            <person name="Roh S."/>
        </authorList>
    </citation>
    <scope>NUCLEOTIDE SEQUENCE [LARGE SCALE GENOMIC DNA]</scope>
    <source>
        <strain evidence="14 15">CBA4606</strain>
    </source>
</reference>
<keyword evidence="9" id="KW-0479">Metal-binding</keyword>
<dbReference type="FunFam" id="3.40.50.10490:FF:000011">
    <property type="entry name" value="Arabinose 5-phosphate isomerase"/>
    <property type="match status" value="1"/>
</dbReference>
<dbReference type="CDD" id="cd05014">
    <property type="entry name" value="SIS_Kpsf"/>
    <property type="match status" value="1"/>
</dbReference>
<feature type="site" description="Catalytically relevant" evidence="10">
    <location>
        <position position="154"/>
    </location>
</feature>
<dbReference type="SUPFAM" id="SSF53697">
    <property type="entry name" value="SIS domain"/>
    <property type="match status" value="1"/>
</dbReference>
<evidence type="ECO:0000256" key="1">
    <source>
        <dbReference type="ARBA" id="ARBA00004756"/>
    </source>
</evidence>
<dbReference type="PIRSF" id="PIRSF004692">
    <property type="entry name" value="KdsD_KpsF"/>
    <property type="match status" value="1"/>
</dbReference>
<dbReference type="KEGG" id="paur:FGL86_14760"/>
<proteinExistence type="inferred from homology"/>
<dbReference type="EMBL" id="CP042382">
    <property type="protein sequence ID" value="QEA40215.1"/>
    <property type="molecule type" value="Genomic_DNA"/>
</dbReference>
<comment type="pathway">
    <text evidence="1">Bacterial outer membrane biogenesis; lipopolysaccharide biosynthesis.</text>
</comment>
<dbReference type="NCBIfam" id="TIGR00393">
    <property type="entry name" value="kpsF"/>
    <property type="match status" value="1"/>
</dbReference>
<dbReference type="GO" id="GO:0046872">
    <property type="term" value="F:metal ion binding"/>
    <property type="evidence" value="ECO:0007669"/>
    <property type="project" value="UniProtKB-KW"/>
</dbReference>
<evidence type="ECO:0000256" key="2">
    <source>
        <dbReference type="ARBA" id="ARBA00008165"/>
    </source>
</evidence>
<keyword evidence="6 8" id="KW-0413">Isomerase</keyword>
<protein>
    <recommendedName>
        <fullName evidence="8">Arabinose 5-phosphate isomerase</fullName>
        <shortName evidence="8">API</shortName>
        <ecNumber evidence="8">5.3.1.13</ecNumber>
    </recommendedName>
</protein>
<dbReference type="InterPro" id="IPR050986">
    <property type="entry name" value="GutQ/KpsF_isomerases"/>
</dbReference>
<feature type="domain" description="CBS" evidence="12">
    <location>
        <begin position="279"/>
        <end position="331"/>
    </location>
</feature>
<evidence type="ECO:0000259" key="12">
    <source>
        <dbReference type="PROSITE" id="PS51371"/>
    </source>
</evidence>
<organism evidence="14 15">
    <name type="scientific">Pistricoccus aurantiacus</name>
    <dbReference type="NCBI Taxonomy" id="1883414"/>
    <lineage>
        <taxon>Bacteria</taxon>
        <taxon>Pseudomonadati</taxon>
        <taxon>Pseudomonadota</taxon>
        <taxon>Gammaproteobacteria</taxon>
        <taxon>Oceanospirillales</taxon>
        <taxon>Halomonadaceae</taxon>
        <taxon>Pistricoccus</taxon>
    </lineage>
</organism>
<keyword evidence="5 11" id="KW-0129">CBS domain</keyword>
<dbReference type="InterPro" id="IPR000644">
    <property type="entry name" value="CBS_dom"/>
</dbReference>
<evidence type="ECO:0000256" key="3">
    <source>
        <dbReference type="ARBA" id="ARBA00011881"/>
    </source>
</evidence>
<feature type="binding site" evidence="9">
    <location>
        <position position="84"/>
    </location>
    <ligand>
        <name>Zn(2+)</name>
        <dbReference type="ChEBI" id="CHEBI:29105"/>
    </ligand>
</feature>
<keyword evidence="15" id="KW-1185">Reference proteome</keyword>
<comment type="subunit">
    <text evidence="3">Homotetramer.</text>
</comment>
<accession>A0A5B8SXD4</accession>
<dbReference type="GO" id="GO:0019146">
    <property type="term" value="F:arabinose-5-phosphate isomerase activity"/>
    <property type="evidence" value="ECO:0007669"/>
    <property type="project" value="UniProtKB-EC"/>
</dbReference>
<evidence type="ECO:0000256" key="11">
    <source>
        <dbReference type="PROSITE-ProRule" id="PRU00703"/>
    </source>
</evidence>
<sequence>MTDSLKTLDSDSSYRASARRALRLESEAIAALESRLDDHFDRACELILACHGRVVVTGMGKSGHIAGKIAATLASTGTPAFFVHPGEASHGDLGMITPKDIVLALSNSGETSEVVALIPLLKRIKVPLISMTGRTTSTLARHADAHLDAAVAREACPLDLAPTSSTTAALALGDALAVTLLESRGFTAEDFALTHPGGSLGRRLLLKVADLMHEGARLPQVPLGSPLRDALLEITRQGLGFTCVVDARGTLAGVYTDGDLRRTLDQYHDLHELKVDDVMTRPGKRIAPNLLAVEAVRLMEDNRITALAVVDDEGRPIGALHMHDLLASGVI</sequence>